<feature type="region of interest" description="Disordered" evidence="2">
    <location>
        <begin position="377"/>
        <end position="398"/>
    </location>
</feature>
<evidence type="ECO:0000256" key="1">
    <source>
        <dbReference type="ARBA" id="ARBA00006298"/>
    </source>
</evidence>
<dbReference type="InterPro" id="IPR011990">
    <property type="entry name" value="TPR-like_helical_dom_sf"/>
</dbReference>
<dbReference type="Proteomes" id="UP000256970">
    <property type="component" value="Unassembled WGS sequence"/>
</dbReference>
<dbReference type="PANTHER" id="PTHR22767:SF3">
    <property type="entry name" value="N-ALPHA-ACETYLTRANSFERASE 25, NATB AUXILIARY SUBUNIT"/>
    <property type="match status" value="1"/>
</dbReference>
<comment type="similarity">
    <text evidence="1">Belongs to the MDM20/NAA25 family.</text>
</comment>
<dbReference type="InterPro" id="IPR019183">
    <property type="entry name" value="NAA25_NatB_aux_su"/>
</dbReference>
<dbReference type="Pfam" id="PF09797">
    <property type="entry name" value="NatB_MDM20"/>
    <property type="match status" value="1"/>
</dbReference>
<dbReference type="GO" id="GO:0031416">
    <property type="term" value="C:NatB complex"/>
    <property type="evidence" value="ECO:0007669"/>
    <property type="project" value="TreeGrafter"/>
</dbReference>
<reference evidence="3 4" key="1">
    <citation type="submission" date="2016-10" db="EMBL/GenBank/DDBJ databases">
        <authorList>
            <person name="Cai Z."/>
        </authorList>
    </citation>
    <scope>NUCLEOTIDE SEQUENCE [LARGE SCALE GENOMIC DNA]</scope>
</reference>
<dbReference type="AlphaFoldDB" id="A0A383VYY4"/>
<name>A0A383VYY4_TETOB</name>
<dbReference type="EMBL" id="FNXT01000989">
    <property type="protein sequence ID" value="SZX70421.1"/>
    <property type="molecule type" value="Genomic_DNA"/>
</dbReference>
<feature type="region of interest" description="Disordered" evidence="2">
    <location>
        <begin position="1015"/>
        <end position="1040"/>
    </location>
</feature>
<organism evidence="3 4">
    <name type="scientific">Tetradesmus obliquus</name>
    <name type="common">Green alga</name>
    <name type="synonym">Acutodesmus obliquus</name>
    <dbReference type="NCBI Taxonomy" id="3088"/>
    <lineage>
        <taxon>Eukaryota</taxon>
        <taxon>Viridiplantae</taxon>
        <taxon>Chlorophyta</taxon>
        <taxon>core chlorophytes</taxon>
        <taxon>Chlorophyceae</taxon>
        <taxon>CS clade</taxon>
        <taxon>Sphaeropleales</taxon>
        <taxon>Scenedesmaceae</taxon>
        <taxon>Tetradesmus</taxon>
    </lineage>
</organism>
<evidence type="ECO:0000313" key="4">
    <source>
        <dbReference type="Proteomes" id="UP000256970"/>
    </source>
</evidence>
<dbReference type="PANTHER" id="PTHR22767">
    <property type="entry name" value="N-TERMINAL ACETYLTRANSFERASE-RELATED"/>
    <property type="match status" value="1"/>
</dbReference>
<accession>A0A383VYY4</accession>
<proteinExistence type="inferred from homology"/>
<gene>
    <name evidence="3" type="ORF">BQ4739_LOCUS10636</name>
</gene>
<sequence length="1140" mass="119623">MSRQREQKLAAIYDAFDANNYKSVIKLTTAAIQKYPNEHVFKSLKAVALQRTGKADEAMQLVEHVLAAAPPDDHVLNMLLLVLKPANKMPALLPAYEAACSKAPGDEELMQGLFGCHVRTFNFREQQQVAMKLNKQHPSEQYQWWVVTTIALQAHAAAAQARLQQPTAAADAGANGTAAAGAGAGLGADKLLQLAEAMAARLLGKQQGAAAAAAAAGKASPSWEAVMLYLGLLQAQGKHDAALAALRGPLAAAISLPAERREAEAALLLSKGDLAAAAALYQAAVQEQPDDWALLLLYLDCLLPSTAESQPAISSAAVAQMLTGIEASTLPGCQVGGLAALLANMQAGESASPSLQERVAAAEAFLASLPATPAAAAAAAAEPPNGAPNSSSSSRAGPLLRGPALAAVELAKRKLLLGLGQQQQLAEALLHYHERLGHVVSCAMDVRSYLPLLTGDSRTMLSRQLQLHAEQAAEELQQQQGVGKQQLDLLRRQMAARQIHADLGGPAFDSPQAAAQHAQQLMALYAAALPHYEGLDERERGPADELLWLAAAALVKAAALESRQQQQQQQQQGAASGVGYLLQALLVQEAAAKGRPYCAPVRLGLTALHGLVGNARAAAQHFGALDVKHIQHDTLSGQHLLPLQLGLAAADAAEGLLRVSLALFEDHLRDAGDTLMQAFRTGTHTKVLEFVCFKERLERSHSFVLARAEQQLLAISKAAAAAGPEQAAAAAVAAAAALPLSLLGSCDWRGMRFNDDLTTRLPWLPPVEGPRHLMIMLWWEQQQQQQHGAGSSSSSSEPQSCWWQRVAAAEADVQPAEQLRAAMRAAAQQRWLLPHLLAAALQTAADRMSSGGGAAGKPQQQQQQAVALLDLLQPYAESLGCSSLQELQQMVAGGLTDGSGGHAASRQLQLLNAAVFQLAAAVQEELLSASSSSGGAAAGTAAVSCKQSASCVVSGLQQLQQQACAGLQAAAAFAGALLPGHALSLGALLVQESCLWLLVCLEAWSKAVKHARSKKKAKKQTAAGSTAATAQQPSDQTQEDQAAEVLQELASVQAALVSCLDGLVSSTSRLLAVPVSDGEANLLSEFDPSSNAGLQALVGWETRLSLQPVLVDMVKAQRQMLQQIYNKAAAMTKRAGHISW</sequence>
<dbReference type="STRING" id="3088.A0A383VYY4"/>
<dbReference type="SUPFAM" id="SSF48452">
    <property type="entry name" value="TPR-like"/>
    <property type="match status" value="1"/>
</dbReference>
<evidence type="ECO:0000256" key="2">
    <source>
        <dbReference type="SAM" id="MobiDB-lite"/>
    </source>
</evidence>
<protein>
    <recommendedName>
        <fullName evidence="5">N-terminal acetyltransferase B complex subunit NAA25 homolog</fullName>
    </recommendedName>
</protein>
<dbReference type="Gene3D" id="1.25.40.1040">
    <property type="match status" value="1"/>
</dbReference>
<keyword evidence="4" id="KW-1185">Reference proteome</keyword>
<evidence type="ECO:0008006" key="5">
    <source>
        <dbReference type="Google" id="ProtNLM"/>
    </source>
</evidence>
<evidence type="ECO:0000313" key="3">
    <source>
        <dbReference type="EMBL" id="SZX70421.1"/>
    </source>
</evidence>
<feature type="compositionally biased region" description="Low complexity" evidence="2">
    <location>
        <begin position="1020"/>
        <end position="1032"/>
    </location>
</feature>